<evidence type="ECO:0000313" key="2">
    <source>
        <dbReference type="EMBL" id="SVA97289.1"/>
    </source>
</evidence>
<dbReference type="EMBL" id="UINC01024169">
    <property type="protein sequence ID" value="SVA97289.1"/>
    <property type="molecule type" value="Genomic_DNA"/>
</dbReference>
<feature type="non-terminal residue" evidence="2">
    <location>
        <position position="1"/>
    </location>
</feature>
<organism evidence="2">
    <name type="scientific">marine metagenome</name>
    <dbReference type="NCBI Taxonomy" id="408172"/>
    <lineage>
        <taxon>unclassified sequences</taxon>
        <taxon>metagenomes</taxon>
        <taxon>ecological metagenomes</taxon>
    </lineage>
</organism>
<name>A0A382A7E1_9ZZZZ</name>
<dbReference type="AlphaFoldDB" id="A0A382A7E1"/>
<feature type="compositionally biased region" description="Basic and acidic residues" evidence="1">
    <location>
        <begin position="35"/>
        <end position="46"/>
    </location>
</feature>
<sequence>VAVDVHLSWPSSSAPTAVQEIFRSSSTSTHSTRRSNPDEGCTREVVDESPDEGVAVSAVISIDVSTKVSTI</sequence>
<gene>
    <name evidence="2" type="ORF">METZ01_LOCUS150143</name>
</gene>
<evidence type="ECO:0000256" key="1">
    <source>
        <dbReference type="SAM" id="MobiDB-lite"/>
    </source>
</evidence>
<protein>
    <submittedName>
        <fullName evidence="2">Uncharacterized protein</fullName>
    </submittedName>
</protein>
<feature type="region of interest" description="Disordered" evidence="1">
    <location>
        <begin position="22"/>
        <end position="49"/>
    </location>
</feature>
<reference evidence="2" key="1">
    <citation type="submission" date="2018-05" db="EMBL/GenBank/DDBJ databases">
        <authorList>
            <person name="Lanie J.A."/>
            <person name="Ng W.-L."/>
            <person name="Kazmierczak K.M."/>
            <person name="Andrzejewski T.M."/>
            <person name="Davidsen T.M."/>
            <person name="Wayne K.J."/>
            <person name="Tettelin H."/>
            <person name="Glass J.I."/>
            <person name="Rusch D."/>
            <person name="Podicherti R."/>
            <person name="Tsui H.-C.T."/>
            <person name="Winkler M.E."/>
        </authorList>
    </citation>
    <scope>NUCLEOTIDE SEQUENCE</scope>
</reference>
<proteinExistence type="predicted"/>
<accession>A0A382A7E1</accession>